<proteinExistence type="predicted"/>
<gene>
    <name evidence="2" type="ORF">SAMN02745206_01337</name>
</gene>
<dbReference type="OrthoDB" id="9803687at2"/>
<reference evidence="3" key="1">
    <citation type="submission" date="2016-11" db="EMBL/GenBank/DDBJ databases">
        <authorList>
            <person name="Varghese N."/>
            <person name="Submissions S."/>
        </authorList>
    </citation>
    <scope>NUCLEOTIDE SEQUENCE [LARGE SCALE GENOMIC DNA]</scope>
    <source>
        <strain evidence="3">DSM 9756</strain>
    </source>
</reference>
<dbReference type="Proteomes" id="UP000184076">
    <property type="component" value="Unassembled WGS sequence"/>
</dbReference>
<dbReference type="PANTHER" id="PTHR38755">
    <property type="entry name" value="5,10-METHYLENETETRAHYDROFOLATE REDUCTASE"/>
    <property type="match status" value="1"/>
</dbReference>
<feature type="domain" description="Methylene-tetrahydrofolate reductase C-terminal-like" evidence="1">
    <location>
        <begin position="112"/>
        <end position="206"/>
    </location>
</feature>
<evidence type="ECO:0000313" key="3">
    <source>
        <dbReference type="Proteomes" id="UP000184076"/>
    </source>
</evidence>
<dbReference type="RefSeq" id="WP_073038179.1">
    <property type="nucleotide sequence ID" value="NZ_FQVB01000011.1"/>
</dbReference>
<dbReference type="STRING" id="1121391.SAMN02745206_01337"/>
<accession>A0A1M4YX09</accession>
<organism evidence="2 3">
    <name type="scientific">Desulfacinum infernum DSM 9756</name>
    <dbReference type="NCBI Taxonomy" id="1121391"/>
    <lineage>
        <taxon>Bacteria</taxon>
        <taxon>Pseudomonadati</taxon>
        <taxon>Thermodesulfobacteriota</taxon>
        <taxon>Syntrophobacteria</taxon>
        <taxon>Syntrophobacterales</taxon>
        <taxon>Syntrophobacteraceae</taxon>
        <taxon>Desulfacinum</taxon>
    </lineage>
</organism>
<evidence type="ECO:0000259" key="1">
    <source>
        <dbReference type="Pfam" id="PF12225"/>
    </source>
</evidence>
<sequence length="223" mass="24417">MVVAERKPIEEILAMVADFKKVLLVGCKGCVTVCCAGGTKEVGILASALRIARKKAGNPLEVVEHTLERQCDPEYVDQLAPMIKENGFDAVLSMACSVGPQFIAKKYPIQVFPMLNTTFIGGALEHGVWAEFCQSCGNCIIHNFGGLCPIARCSKSLMNGPCGGSANKQCEVSPEIDCIWHLIYDRMVELGKVEKLRTVFPIKDWSTSRDGGPRKIVREDLKL</sequence>
<dbReference type="EMBL" id="FQVB01000011">
    <property type="protein sequence ID" value="SHF10323.1"/>
    <property type="molecule type" value="Genomic_DNA"/>
</dbReference>
<evidence type="ECO:0000313" key="2">
    <source>
        <dbReference type="EMBL" id="SHF10323.1"/>
    </source>
</evidence>
<keyword evidence="3" id="KW-1185">Reference proteome</keyword>
<protein>
    <submittedName>
        <fullName evidence="2">Methylene-tetrahydrofolate reductase C terminal</fullName>
    </submittedName>
</protein>
<dbReference type="InterPro" id="IPR022026">
    <property type="entry name" value="DUF5981"/>
</dbReference>
<name>A0A1M4YX09_9BACT</name>
<dbReference type="PANTHER" id="PTHR38755:SF1">
    <property type="entry name" value="METHYLENE-TETRAHYDROFOLATE REDUCTASE C-TERMINAL DOMAIN-CONTAINING PROTEIN"/>
    <property type="match status" value="1"/>
</dbReference>
<dbReference type="Pfam" id="PF12225">
    <property type="entry name" value="DUF5981"/>
    <property type="match status" value="1"/>
</dbReference>
<dbReference type="AlphaFoldDB" id="A0A1M4YX09"/>